<evidence type="ECO:0000313" key="2">
    <source>
        <dbReference type="EMBL" id="RDX76686.1"/>
    </source>
</evidence>
<dbReference type="PANTHER" id="PTHR35046:SF9">
    <property type="entry name" value="RNA-DIRECTED DNA POLYMERASE"/>
    <property type="match status" value="1"/>
</dbReference>
<gene>
    <name evidence="2" type="ORF">CR513_43298</name>
</gene>
<dbReference type="AlphaFoldDB" id="A0A371FEH7"/>
<feature type="non-terminal residue" evidence="2">
    <location>
        <position position="1"/>
    </location>
</feature>
<dbReference type="OrthoDB" id="1934635at2759"/>
<keyword evidence="1" id="KW-0472">Membrane</keyword>
<dbReference type="InterPro" id="IPR043502">
    <property type="entry name" value="DNA/RNA_pol_sf"/>
</dbReference>
<accession>A0A371FEH7</accession>
<keyword evidence="3" id="KW-1185">Reference proteome</keyword>
<dbReference type="EMBL" id="QJKJ01009414">
    <property type="protein sequence ID" value="RDX76686.1"/>
    <property type="molecule type" value="Genomic_DNA"/>
</dbReference>
<name>A0A371FEH7_MUCPR</name>
<evidence type="ECO:0000313" key="3">
    <source>
        <dbReference type="Proteomes" id="UP000257109"/>
    </source>
</evidence>
<dbReference type="Gene3D" id="3.10.10.10">
    <property type="entry name" value="HIV Type 1 Reverse Transcriptase, subunit A, domain 1"/>
    <property type="match status" value="1"/>
</dbReference>
<evidence type="ECO:0000256" key="1">
    <source>
        <dbReference type="SAM" id="Phobius"/>
    </source>
</evidence>
<keyword evidence="1" id="KW-1133">Transmembrane helix</keyword>
<dbReference type="Proteomes" id="UP000257109">
    <property type="component" value="Unassembled WGS sequence"/>
</dbReference>
<keyword evidence="1" id="KW-0812">Transmembrane</keyword>
<feature type="transmembrane region" description="Helical" evidence="1">
    <location>
        <begin position="110"/>
        <end position="129"/>
    </location>
</feature>
<dbReference type="PANTHER" id="PTHR35046">
    <property type="entry name" value="ZINC KNUCKLE (CCHC-TYPE) FAMILY PROTEIN"/>
    <property type="match status" value="1"/>
</dbReference>
<dbReference type="SUPFAM" id="SSF56672">
    <property type="entry name" value="DNA/RNA polymerases"/>
    <property type="match status" value="1"/>
</dbReference>
<protein>
    <submittedName>
        <fullName evidence="2">Uncharacterized protein</fullName>
    </submittedName>
</protein>
<sequence length="198" mass="22723">MAASRCCMIKLEDRLDLGVWDAPTYDLIIVESPKMSANHGVGVLICSNCSFRNSSRIGIESLSLSIRFKWSTIEFSAPLLSLISMLNSWRRRCPWQFDRKQKRNYLYSCTRMFISLTNFILLLLVKLILCYNEVPRGLPPLRGIEHQIELIPGCPIPNRPTYRTNLEETKEIQKQGFVRESLSPCFVPVILVPKKDGT</sequence>
<proteinExistence type="predicted"/>
<comment type="caution">
    <text evidence="2">The sequence shown here is derived from an EMBL/GenBank/DDBJ whole genome shotgun (WGS) entry which is preliminary data.</text>
</comment>
<reference evidence="2" key="1">
    <citation type="submission" date="2018-05" db="EMBL/GenBank/DDBJ databases">
        <title>Draft genome of Mucuna pruriens seed.</title>
        <authorList>
            <person name="Nnadi N.E."/>
            <person name="Vos R."/>
            <person name="Hasami M.H."/>
            <person name="Devisetty U.K."/>
            <person name="Aguiy J.C."/>
        </authorList>
    </citation>
    <scope>NUCLEOTIDE SEQUENCE [LARGE SCALE GENOMIC DNA]</scope>
    <source>
        <strain evidence="2">JCA_2017</strain>
    </source>
</reference>
<organism evidence="2 3">
    <name type="scientific">Mucuna pruriens</name>
    <name type="common">Velvet bean</name>
    <name type="synonym">Dolichos pruriens</name>
    <dbReference type="NCBI Taxonomy" id="157652"/>
    <lineage>
        <taxon>Eukaryota</taxon>
        <taxon>Viridiplantae</taxon>
        <taxon>Streptophyta</taxon>
        <taxon>Embryophyta</taxon>
        <taxon>Tracheophyta</taxon>
        <taxon>Spermatophyta</taxon>
        <taxon>Magnoliopsida</taxon>
        <taxon>eudicotyledons</taxon>
        <taxon>Gunneridae</taxon>
        <taxon>Pentapetalae</taxon>
        <taxon>rosids</taxon>
        <taxon>fabids</taxon>
        <taxon>Fabales</taxon>
        <taxon>Fabaceae</taxon>
        <taxon>Papilionoideae</taxon>
        <taxon>50 kb inversion clade</taxon>
        <taxon>NPAAA clade</taxon>
        <taxon>indigoferoid/millettioid clade</taxon>
        <taxon>Phaseoleae</taxon>
        <taxon>Mucuna</taxon>
    </lineage>
</organism>